<protein>
    <submittedName>
        <fullName evidence="1">Uncharacterized protein</fullName>
    </submittedName>
</protein>
<dbReference type="EMBL" id="CADCVN010001519">
    <property type="protein sequence ID" value="CAA9535674.1"/>
    <property type="molecule type" value="Genomic_DNA"/>
</dbReference>
<dbReference type="AlphaFoldDB" id="A0A6J4TZ44"/>
<proteinExistence type="predicted"/>
<reference evidence="1" key="1">
    <citation type="submission" date="2020-02" db="EMBL/GenBank/DDBJ databases">
        <authorList>
            <person name="Meier V. D."/>
        </authorList>
    </citation>
    <scope>NUCLEOTIDE SEQUENCE</scope>
    <source>
        <strain evidence="1">AVDCRST_MAG96</strain>
    </source>
</reference>
<gene>
    <name evidence="1" type="ORF">AVDCRST_MAG96-3885</name>
</gene>
<organism evidence="1">
    <name type="scientific">uncultured Segetibacter sp</name>
    <dbReference type="NCBI Taxonomy" id="481133"/>
    <lineage>
        <taxon>Bacteria</taxon>
        <taxon>Pseudomonadati</taxon>
        <taxon>Bacteroidota</taxon>
        <taxon>Chitinophagia</taxon>
        <taxon>Chitinophagales</taxon>
        <taxon>Chitinophagaceae</taxon>
        <taxon>Segetibacter</taxon>
        <taxon>environmental samples</taxon>
    </lineage>
</organism>
<accession>A0A6J4TZ44</accession>
<sequence>MIMLPTYPVPEKIKAAVRCRSAKSQWQSLNLPSKQKASRNLIAKGFLFYI</sequence>
<name>A0A6J4TZ44_9BACT</name>
<evidence type="ECO:0000313" key="1">
    <source>
        <dbReference type="EMBL" id="CAA9535674.1"/>
    </source>
</evidence>